<dbReference type="InterPro" id="IPR035595">
    <property type="entry name" value="UDP_glycos_trans_CS"/>
</dbReference>
<evidence type="ECO:0000256" key="5">
    <source>
        <dbReference type="RuleBase" id="RU362057"/>
    </source>
</evidence>
<keyword evidence="3 4" id="KW-0808">Transferase</keyword>
<protein>
    <recommendedName>
        <fullName evidence="5">Glycosyltransferase</fullName>
        <ecNumber evidence="5">2.4.1.-</ecNumber>
    </recommendedName>
</protein>
<evidence type="ECO:0000256" key="3">
    <source>
        <dbReference type="ARBA" id="ARBA00022679"/>
    </source>
</evidence>
<sequence length="525" mass="58842">MEDPILKAELVFIPAPGIGHLVSTTEFAQRLINHDRRFSATILNIQVPSSPLVGLYVRSRAASATGIRFIDLPMVDLPSPDLFQTPEGCISLYIQKHKPHVKHAVTNLISSESNTVSLAGLVIDMFCTSMIDVANELSIPCYLFFTSPAGFLGFMLHLPTLDIQTTGEFLDSGTELVIPSFFNSVHPLLLPTALLKREEDGYYWFLNHARKFRETDGIIVNTFEELEPHALRSISASGDDVPPIYPVGPLIDFTGPTKPESDPAHPHHHEKIMNWLDHRPPSSVVLLCFGSMGSLSEAQVREIAGGLERTGFHFLWSLRQPPKIKTEHPSDYTCRNLEQVLPHGFIERTAKRGLVCGWVPQVAVLAHTAIGGFVSHCGWNSIMESLWHGVPIATWPIYGEQQMNAFEMVKELELAVEIRLDHRNGGDMVLAEEIEKGLRRVMEGESDLRRKVKEMGEKSRKAVERNGSSYTSLDATALADPKVFMEAMMSEMRRVMKLELEQVHEWIDQMESAHEKLQKAPNVMI</sequence>
<dbReference type="PANTHER" id="PTHR48048">
    <property type="entry name" value="GLYCOSYLTRANSFERASE"/>
    <property type="match status" value="1"/>
</dbReference>
<dbReference type="PROSITE" id="PS00375">
    <property type="entry name" value="UDPGT"/>
    <property type="match status" value="1"/>
</dbReference>
<evidence type="ECO:0000256" key="1">
    <source>
        <dbReference type="ARBA" id="ARBA00009995"/>
    </source>
</evidence>
<dbReference type="FunFam" id="3.40.50.2000:FF:000056">
    <property type="entry name" value="Glycosyltransferase"/>
    <property type="match status" value="1"/>
</dbReference>
<dbReference type="InterPro" id="IPR002213">
    <property type="entry name" value="UDP_glucos_trans"/>
</dbReference>
<dbReference type="OrthoDB" id="5835829at2759"/>
<dbReference type="CDD" id="cd03784">
    <property type="entry name" value="GT1_Gtf-like"/>
    <property type="match status" value="1"/>
</dbReference>
<dbReference type="FunFam" id="3.40.50.2000:FF:000080">
    <property type="entry name" value="Glycosyltransferase"/>
    <property type="match status" value="1"/>
</dbReference>
<comment type="similarity">
    <text evidence="1 4">Belongs to the UDP-glycosyltransferase family.</text>
</comment>
<dbReference type="InterPro" id="IPR050481">
    <property type="entry name" value="UDP-glycosyltransf_plant"/>
</dbReference>
<dbReference type="Pfam" id="PF00201">
    <property type="entry name" value="UDPGT"/>
    <property type="match status" value="1"/>
</dbReference>
<reference evidence="6 7" key="1">
    <citation type="submission" date="2019-09" db="EMBL/GenBank/DDBJ databases">
        <title>A chromosome-level genome assembly of the Chinese tupelo Nyssa sinensis.</title>
        <authorList>
            <person name="Yang X."/>
            <person name="Kang M."/>
            <person name="Yang Y."/>
            <person name="Xiong H."/>
            <person name="Wang M."/>
            <person name="Zhang Z."/>
            <person name="Wang Z."/>
            <person name="Wu H."/>
            <person name="Ma T."/>
            <person name="Liu J."/>
            <person name="Xi Z."/>
        </authorList>
    </citation>
    <scope>NUCLEOTIDE SEQUENCE [LARGE SCALE GENOMIC DNA]</scope>
    <source>
        <strain evidence="6">J267</strain>
        <tissue evidence="6">Leaf</tissue>
    </source>
</reference>
<evidence type="ECO:0000256" key="2">
    <source>
        <dbReference type="ARBA" id="ARBA00022676"/>
    </source>
</evidence>
<dbReference type="PANTHER" id="PTHR48048:SF81">
    <property type="entry name" value="GLYCOSYLTRANSFERASE"/>
    <property type="match status" value="1"/>
</dbReference>
<evidence type="ECO:0000313" key="7">
    <source>
        <dbReference type="Proteomes" id="UP000325577"/>
    </source>
</evidence>
<dbReference type="Proteomes" id="UP000325577">
    <property type="component" value="Linkage Group LG10"/>
</dbReference>
<proteinExistence type="inferred from homology"/>
<gene>
    <name evidence="6" type="ORF">F0562_019579</name>
</gene>
<evidence type="ECO:0000256" key="4">
    <source>
        <dbReference type="RuleBase" id="RU003718"/>
    </source>
</evidence>
<dbReference type="AlphaFoldDB" id="A0A5J5BSI4"/>
<keyword evidence="7" id="KW-1185">Reference proteome</keyword>
<dbReference type="GO" id="GO:0035251">
    <property type="term" value="F:UDP-glucosyltransferase activity"/>
    <property type="evidence" value="ECO:0007669"/>
    <property type="project" value="InterPro"/>
</dbReference>
<dbReference type="SUPFAM" id="SSF53756">
    <property type="entry name" value="UDP-Glycosyltransferase/glycogen phosphorylase"/>
    <property type="match status" value="1"/>
</dbReference>
<evidence type="ECO:0000313" key="6">
    <source>
        <dbReference type="EMBL" id="KAA8544717.1"/>
    </source>
</evidence>
<keyword evidence="2 4" id="KW-0328">Glycosyltransferase</keyword>
<dbReference type="Gene3D" id="3.40.50.2000">
    <property type="entry name" value="Glycogen Phosphorylase B"/>
    <property type="match status" value="2"/>
</dbReference>
<name>A0A5J5BSI4_9ASTE</name>
<organism evidence="6 7">
    <name type="scientific">Nyssa sinensis</name>
    <dbReference type="NCBI Taxonomy" id="561372"/>
    <lineage>
        <taxon>Eukaryota</taxon>
        <taxon>Viridiplantae</taxon>
        <taxon>Streptophyta</taxon>
        <taxon>Embryophyta</taxon>
        <taxon>Tracheophyta</taxon>
        <taxon>Spermatophyta</taxon>
        <taxon>Magnoliopsida</taxon>
        <taxon>eudicotyledons</taxon>
        <taxon>Gunneridae</taxon>
        <taxon>Pentapetalae</taxon>
        <taxon>asterids</taxon>
        <taxon>Cornales</taxon>
        <taxon>Nyssaceae</taxon>
        <taxon>Nyssa</taxon>
    </lineage>
</organism>
<accession>A0A5J5BSI4</accession>
<dbReference type="EMBL" id="CM018033">
    <property type="protein sequence ID" value="KAA8544717.1"/>
    <property type="molecule type" value="Genomic_DNA"/>
</dbReference>
<dbReference type="EC" id="2.4.1.-" evidence="5"/>